<comment type="caution">
    <text evidence="1">The sequence shown here is derived from an EMBL/GenBank/DDBJ whole genome shotgun (WGS) entry which is preliminary data.</text>
</comment>
<name>A0A178K2J7_9GAMM</name>
<reference evidence="1 2" key="1">
    <citation type="submission" date="2016-03" db="EMBL/GenBank/DDBJ databases">
        <title>Photobacterium proteolyticum sp. nov. a protease producing bacterium isolated from ocean sediments of Laizhou Bay.</title>
        <authorList>
            <person name="Li Y."/>
        </authorList>
    </citation>
    <scope>NUCLEOTIDE SEQUENCE [LARGE SCALE GENOMIC DNA]</scope>
    <source>
        <strain evidence="1 2">R-40508</strain>
    </source>
</reference>
<dbReference type="EMBL" id="LVHF01000033">
    <property type="protein sequence ID" value="OAN11175.1"/>
    <property type="molecule type" value="Genomic_DNA"/>
</dbReference>
<protein>
    <submittedName>
        <fullName evidence="1">Uncharacterized protein</fullName>
    </submittedName>
</protein>
<keyword evidence="2" id="KW-1185">Reference proteome</keyword>
<dbReference type="Proteomes" id="UP000078503">
    <property type="component" value="Unassembled WGS sequence"/>
</dbReference>
<dbReference type="STRING" id="858640.A3K86_19635"/>
<evidence type="ECO:0000313" key="2">
    <source>
        <dbReference type="Proteomes" id="UP000078503"/>
    </source>
</evidence>
<sequence length="60" mass="6769">MEVKNEASIRLLRSVLSSLQMEMMNKLKSGNVEDIDALHDVYIEVVDLMTTKMNNLKSAA</sequence>
<organism evidence="1 2">
    <name type="scientific">Photobacterium jeanii</name>
    <dbReference type="NCBI Taxonomy" id="858640"/>
    <lineage>
        <taxon>Bacteria</taxon>
        <taxon>Pseudomonadati</taxon>
        <taxon>Pseudomonadota</taxon>
        <taxon>Gammaproteobacteria</taxon>
        <taxon>Vibrionales</taxon>
        <taxon>Vibrionaceae</taxon>
        <taxon>Photobacterium</taxon>
    </lineage>
</organism>
<proteinExistence type="predicted"/>
<gene>
    <name evidence="1" type="ORF">A3K86_19635</name>
</gene>
<accession>A0A178K2J7</accession>
<dbReference type="AlphaFoldDB" id="A0A178K2J7"/>
<dbReference type="RefSeq" id="WP_068335411.1">
    <property type="nucleotide sequence ID" value="NZ_LVHF01000033.1"/>
</dbReference>
<evidence type="ECO:0000313" key="1">
    <source>
        <dbReference type="EMBL" id="OAN11175.1"/>
    </source>
</evidence>